<dbReference type="Gene3D" id="2.80.10.50">
    <property type="match status" value="1"/>
</dbReference>
<protein>
    <recommendedName>
        <fullName evidence="4">Fibroblast growth factor</fullName>
        <shortName evidence="4">FGF</shortName>
    </recommendedName>
</protein>
<name>A0A8C2B5L4_CYPCA</name>
<feature type="region of interest" description="Disordered" evidence="5">
    <location>
        <begin position="1"/>
        <end position="23"/>
    </location>
</feature>
<evidence type="ECO:0000313" key="6">
    <source>
        <dbReference type="Ensembl" id="ENSCCRP00015115475.1"/>
    </source>
</evidence>
<dbReference type="Proteomes" id="UP000694700">
    <property type="component" value="Unplaced"/>
</dbReference>
<evidence type="ECO:0000256" key="2">
    <source>
        <dbReference type="ARBA" id="ARBA00007936"/>
    </source>
</evidence>
<dbReference type="InterPro" id="IPR002209">
    <property type="entry name" value="Fibroblast_GF_fam"/>
</dbReference>
<comment type="similarity">
    <text evidence="2 4">Belongs to the heparin-binding growth factors family.</text>
</comment>
<evidence type="ECO:0000256" key="1">
    <source>
        <dbReference type="ARBA" id="ARBA00004613"/>
    </source>
</evidence>
<accession>A0A8C2B5L4</accession>
<evidence type="ECO:0000256" key="5">
    <source>
        <dbReference type="SAM" id="MobiDB-lite"/>
    </source>
</evidence>
<dbReference type="SMART" id="SM00442">
    <property type="entry name" value="FGF"/>
    <property type="match status" value="1"/>
</dbReference>
<sequence>MTMQSVSVPNFKHHVTEQSRLSDRMSRRLTRTYQLYSRTSGKHVQVLGNKRVNANGEDGDIHGKSQSLQTHFPALFYFVTKLVVETDTFGSRVRIRGAKTGYYICMNKRGKLIGRRKGRGRDCIFTEIVLENNYTALQNAKYKGWYMAFTRKGRPRKATQTRQHQREAHFMKRLPRGHLLTEQKPFDLIPYPPNKRTKHHQRTSVN</sequence>
<dbReference type="SUPFAM" id="SSF50353">
    <property type="entry name" value="Cytokine"/>
    <property type="match status" value="1"/>
</dbReference>
<keyword evidence="3" id="KW-0964">Secreted</keyword>
<organism evidence="6 7">
    <name type="scientific">Cyprinus carpio</name>
    <name type="common">Common carp</name>
    <dbReference type="NCBI Taxonomy" id="7962"/>
    <lineage>
        <taxon>Eukaryota</taxon>
        <taxon>Metazoa</taxon>
        <taxon>Chordata</taxon>
        <taxon>Craniata</taxon>
        <taxon>Vertebrata</taxon>
        <taxon>Euteleostomi</taxon>
        <taxon>Actinopterygii</taxon>
        <taxon>Neopterygii</taxon>
        <taxon>Teleostei</taxon>
        <taxon>Ostariophysi</taxon>
        <taxon>Cypriniformes</taxon>
        <taxon>Cyprinidae</taxon>
        <taxon>Cyprininae</taxon>
        <taxon>Cyprinus</taxon>
    </lineage>
</organism>
<comment type="subcellular location">
    <subcellularLocation>
        <location evidence="1">Secreted</location>
    </subcellularLocation>
</comment>
<dbReference type="Pfam" id="PF00167">
    <property type="entry name" value="FGF"/>
    <property type="match status" value="1"/>
</dbReference>
<feature type="compositionally biased region" description="Basic and acidic residues" evidence="5">
    <location>
        <begin position="14"/>
        <end position="23"/>
    </location>
</feature>
<evidence type="ECO:0000313" key="7">
    <source>
        <dbReference type="Proteomes" id="UP000694700"/>
    </source>
</evidence>
<feature type="compositionally biased region" description="Basic residues" evidence="5">
    <location>
        <begin position="195"/>
        <end position="206"/>
    </location>
</feature>
<dbReference type="AlphaFoldDB" id="A0A8C2B5L4"/>
<evidence type="ECO:0000256" key="3">
    <source>
        <dbReference type="ARBA" id="ARBA00022525"/>
    </source>
</evidence>
<dbReference type="GO" id="GO:0005576">
    <property type="term" value="C:extracellular region"/>
    <property type="evidence" value="ECO:0007669"/>
    <property type="project" value="UniProtKB-SubCell"/>
</dbReference>
<proteinExistence type="inferred from homology"/>
<dbReference type="InterPro" id="IPR008996">
    <property type="entry name" value="IL1/FGF"/>
</dbReference>
<reference evidence="6" key="1">
    <citation type="submission" date="2025-08" db="UniProtKB">
        <authorList>
            <consortium name="Ensembl"/>
        </authorList>
    </citation>
    <scope>IDENTIFICATION</scope>
</reference>
<dbReference type="Ensembl" id="ENSCCRT00015119132.1">
    <property type="protein sequence ID" value="ENSCCRP00015115475.1"/>
    <property type="gene ID" value="ENSCCRG00015045651.1"/>
</dbReference>
<dbReference type="PRINTS" id="PR00262">
    <property type="entry name" value="IL1HBGF"/>
</dbReference>
<evidence type="ECO:0000256" key="4">
    <source>
        <dbReference type="RuleBase" id="RU049442"/>
    </source>
</evidence>
<dbReference type="PANTHER" id="PTHR11486">
    <property type="entry name" value="FIBROBLAST GROWTH FACTOR"/>
    <property type="match status" value="1"/>
</dbReference>
<dbReference type="GO" id="GO:0008083">
    <property type="term" value="F:growth factor activity"/>
    <property type="evidence" value="ECO:0007669"/>
    <property type="project" value="InterPro"/>
</dbReference>
<feature type="region of interest" description="Disordered" evidence="5">
    <location>
        <begin position="185"/>
        <end position="206"/>
    </location>
</feature>
<dbReference type="PROSITE" id="PS00247">
    <property type="entry name" value="HBGF_FGF"/>
    <property type="match status" value="1"/>
</dbReference>